<reference evidence="2 3" key="1">
    <citation type="journal article" date="2018" name="Sci. Rep.">
        <title>Genome sequence of the cauliflower mushroom Sparassis crispa (Hanabiratake) and its association with beneficial usage.</title>
        <authorList>
            <person name="Kiyama R."/>
            <person name="Furutani Y."/>
            <person name="Kawaguchi K."/>
            <person name="Nakanishi T."/>
        </authorList>
    </citation>
    <scope>NUCLEOTIDE SEQUENCE [LARGE SCALE GENOMIC DNA]</scope>
</reference>
<protein>
    <submittedName>
        <fullName evidence="2">Uncharacterized protein</fullName>
    </submittedName>
</protein>
<dbReference type="EMBL" id="BFAD01000004">
    <property type="protein sequence ID" value="GBE82751.1"/>
    <property type="molecule type" value="Genomic_DNA"/>
</dbReference>
<dbReference type="AlphaFoldDB" id="A0A401GKQ2"/>
<dbReference type="RefSeq" id="XP_027613664.1">
    <property type="nucleotide sequence ID" value="XM_027757863.1"/>
</dbReference>
<dbReference type="Proteomes" id="UP000287166">
    <property type="component" value="Unassembled WGS sequence"/>
</dbReference>
<comment type="caution">
    <text evidence="2">The sequence shown here is derived from an EMBL/GenBank/DDBJ whole genome shotgun (WGS) entry which is preliminary data.</text>
</comment>
<proteinExistence type="predicted"/>
<keyword evidence="3" id="KW-1185">Reference proteome</keyword>
<evidence type="ECO:0000313" key="3">
    <source>
        <dbReference type="Proteomes" id="UP000287166"/>
    </source>
</evidence>
<evidence type="ECO:0000313" key="2">
    <source>
        <dbReference type="EMBL" id="GBE82751.1"/>
    </source>
</evidence>
<feature type="region of interest" description="Disordered" evidence="1">
    <location>
        <begin position="1"/>
        <end position="27"/>
    </location>
</feature>
<dbReference type="InParanoid" id="A0A401GKQ2"/>
<dbReference type="GeneID" id="38779668"/>
<gene>
    <name evidence="2" type="ORF">SCP_0411360</name>
</gene>
<sequence>MQDTDSNTAHDTNPIGEDEDDEISDVSQSDSGMVLLDDEHKEIVEEHYCNADYLNPATKITVVTMGDLVATLGEKGYSKQGDTKGNDLIVYESEREPHCGVLITSVKNALNAYGAGAGENFFIYTASRKLRTVSKNFQVFVQVPKEDAPGDENLYLGEYRVTDPGVPTHGWNKLAEKHKADVIELEVALTEQTGSAEVVDAMSIRSKYDQGLLQLSLHIFTCDGWDPDSWKCVPVPPENLRRESQAVDEYGIPA</sequence>
<organism evidence="2 3">
    <name type="scientific">Sparassis crispa</name>
    <dbReference type="NCBI Taxonomy" id="139825"/>
    <lineage>
        <taxon>Eukaryota</taxon>
        <taxon>Fungi</taxon>
        <taxon>Dikarya</taxon>
        <taxon>Basidiomycota</taxon>
        <taxon>Agaricomycotina</taxon>
        <taxon>Agaricomycetes</taxon>
        <taxon>Polyporales</taxon>
        <taxon>Sparassidaceae</taxon>
        <taxon>Sparassis</taxon>
    </lineage>
</organism>
<accession>A0A401GKQ2</accession>
<name>A0A401GKQ2_9APHY</name>
<feature type="compositionally biased region" description="Polar residues" evidence="1">
    <location>
        <begin position="1"/>
        <end position="11"/>
    </location>
</feature>
<evidence type="ECO:0000256" key="1">
    <source>
        <dbReference type="SAM" id="MobiDB-lite"/>
    </source>
</evidence>